<evidence type="ECO:0000313" key="12">
    <source>
        <dbReference type="Proteomes" id="UP000054937"/>
    </source>
</evidence>
<feature type="coiled-coil region" evidence="8">
    <location>
        <begin position="1396"/>
        <end position="1424"/>
    </location>
</feature>
<dbReference type="PANTHER" id="PTHR43982">
    <property type="entry name" value="UBIQUITIN CARBOXYL-TERMINAL HYDROLASE"/>
    <property type="match status" value="1"/>
</dbReference>
<dbReference type="Proteomes" id="UP000054937">
    <property type="component" value="Unassembled WGS sequence"/>
</dbReference>
<evidence type="ECO:0000256" key="8">
    <source>
        <dbReference type="SAM" id="Coils"/>
    </source>
</evidence>
<evidence type="ECO:0000256" key="2">
    <source>
        <dbReference type="ARBA" id="ARBA00012759"/>
    </source>
</evidence>
<evidence type="ECO:0000256" key="5">
    <source>
        <dbReference type="ARBA" id="ARBA00022801"/>
    </source>
</evidence>
<dbReference type="InParanoid" id="A0A0V0QIR7"/>
<dbReference type="Pfam" id="PF00443">
    <property type="entry name" value="UCH"/>
    <property type="match status" value="1"/>
</dbReference>
<evidence type="ECO:0000256" key="6">
    <source>
        <dbReference type="ARBA" id="ARBA00022807"/>
    </source>
</evidence>
<dbReference type="GO" id="GO:0004843">
    <property type="term" value="F:cysteine-type deubiquitinase activity"/>
    <property type="evidence" value="ECO:0007669"/>
    <property type="project" value="UniProtKB-EC"/>
</dbReference>
<feature type="coiled-coil region" evidence="8">
    <location>
        <begin position="886"/>
        <end position="913"/>
    </location>
</feature>
<feature type="repeat" description="TPR" evidence="7">
    <location>
        <begin position="355"/>
        <end position="388"/>
    </location>
</feature>
<dbReference type="Gene3D" id="3.90.70.10">
    <property type="entry name" value="Cysteine proteinases"/>
    <property type="match status" value="1"/>
</dbReference>
<evidence type="ECO:0000256" key="9">
    <source>
        <dbReference type="SAM" id="MobiDB-lite"/>
    </source>
</evidence>
<dbReference type="PROSITE" id="PS00973">
    <property type="entry name" value="USP_2"/>
    <property type="match status" value="1"/>
</dbReference>
<dbReference type="GO" id="GO:0043161">
    <property type="term" value="P:proteasome-mediated ubiquitin-dependent protein catabolic process"/>
    <property type="evidence" value="ECO:0007669"/>
    <property type="project" value="InterPro"/>
</dbReference>
<protein>
    <recommendedName>
        <fullName evidence="2">ubiquitinyl hydrolase 1</fullName>
        <ecNumber evidence="2">3.4.19.12</ecNumber>
    </recommendedName>
</protein>
<feature type="repeat" description="TPR" evidence="7">
    <location>
        <begin position="389"/>
        <end position="422"/>
    </location>
</feature>
<dbReference type="InterPro" id="IPR001394">
    <property type="entry name" value="Peptidase_C19_UCH"/>
</dbReference>
<evidence type="ECO:0000259" key="10">
    <source>
        <dbReference type="PROSITE" id="PS50235"/>
    </source>
</evidence>
<evidence type="ECO:0000256" key="3">
    <source>
        <dbReference type="ARBA" id="ARBA00022670"/>
    </source>
</evidence>
<dbReference type="InterPro" id="IPR018200">
    <property type="entry name" value="USP_CS"/>
</dbReference>
<keyword evidence="4" id="KW-0833">Ubl conjugation pathway</keyword>
<feature type="region of interest" description="Disordered" evidence="9">
    <location>
        <begin position="1"/>
        <end position="21"/>
    </location>
</feature>
<reference evidence="11 12" key="1">
    <citation type="journal article" date="2015" name="Sci. Rep.">
        <title>Genome of the facultative scuticociliatosis pathogen Pseudocohnilembus persalinus provides insight into its virulence through horizontal gene transfer.</title>
        <authorList>
            <person name="Xiong J."/>
            <person name="Wang G."/>
            <person name="Cheng J."/>
            <person name="Tian M."/>
            <person name="Pan X."/>
            <person name="Warren A."/>
            <person name="Jiang C."/>
            <person name="Yuan D."/>
            <person name="Miao W."/>
        </authorList>
    </citation>
    <scope>NUCLEOTIDE SEQUENCE [LARGE SCALE GENOMIC DNA]</scope>
    <source>
        <strain evidence="11">36N120E</strain>
    </source>
</reference>
<dbReference type="GO" id="GO:0070628">
    <property type="term" value="F:proteasome binding"/>
    <property type="evidence" value="ECO:0007669"/>
    <property type="project" value="TreeGrafter"/>
</dbReference>
<dbReference type="EC" id="3.4.19.12" evidence="2"/>
<dbReference type="PROSITE" id="PS50293">
    <property type="entry name" value="TPR_REGION"/>
    <property type="match status" value="2"/>
</dbReference>
<feature type="compositionally biased region" description="Low complexity" evidence="9">
    <location>
        <begin position="11"/>
        <end position="20"/>
    </location>
</feature>
<keyword evidence="6" id="KW-0788">Thiol protease</keyword>
<dbReference type="Pfam" id="PF00515">
    <property type="entry name" value="TPR_1"/>
    <property type="match status" value="3"/>
</dbReference>
<dbReference type="InterPro" id="IPR019734">
    <property type="entry name" value="TPR_rpt"/>
</dbReference>
<comment type="catalytic activity">
    <reaction evidence="1">
        <text>Thiol-dependent hydrolysis of ester, thioester, amide, peptide and isopeptide bonds formed by the C-terminal Gly of ubiquitin (a 76-residue protein attached to proteins as an intracellular targeting signal).</text>
        <dbReference type="EC" id="3.4.19.12"/>
    </reaction>
</comment>
<keyword evidence="3" id="KW-0645">Protease</keyword>
<dbReference type="GO" id="GO:0061136">
    <property type="term" value="P:regulation of proteasomal protein catabolic process"/>
    <property type="evidence" value="ECO:0007669"/>
    <property type="project" value="TreeGrafter"/>
</dbReference>
<feature type="domain" description="USP" evidence="10">
    <location>
        <begin position="592"/>
        <end position="1078"/>
    </location>
</feature>
<feature type="coiled-coil region" evidence="8">
    <location>
        <begin position="216"/>
        <end position="250"/>
    </location>
</feature>
<sequence length="1482" mass="173925">MGNCGAKSKNQQIRFRQQQQMESSGQKEIRLAVLLKNSCYQSSSEEFKDIKSLRSDNQEHQQLIKQLENFGFEIVIYQDFDSFKMQSIQERIQGIIDEKMIKNLNGKIVLLTAYQENIQFINFFDTMELNIPENKIENVINFSQNTEKNSLKNSVFILSKKISLLKHLNDSLKIKAACPIRELVNYIQEQEEEDIELKIQGKIFFYFDNTIKGNKLAKHINTIKFQQKKIQELEDKIVELADVQQQYQINQDIEQLKRLGVSYAVSQQLDEHIFAKLYQVQESYEEQELQKSRSFIQLDQAKFQTEYKKQSQVQNQNQKNISNQHTNLDKTSNVEPYQIQKIDEDEADLSPKSKVKLKNKQGIKERTQGNYNKAIEYYDQALSIDPKHKFSLNNKGVALKYMKKHEEALLCYDQAIQIDPKYADAYNGKGNALSEMKKYDEAIDCFQKAIQNDPNYYYAYNNLGNAYKDIEELEMALECYEKALQINPKYVFAYNGMGEYGFDEILILQAWSQCGGNQAHLMDTIYSVQQENEKALKQIQHGQGGNNKKTNDELMEEEQQAIIASLQDEKSKDLNFEPLNPEQRIRNDGIPVGLKNVGNTCYFNSMLQTYFLNFKFVREILSFQKANDQEDDSQDPIQKKRKEAGIKLVQNLQKLFALLIGSDKKYIDPTDVLKQIVDEQGEMLPIGDQKDIGEFNICFLSTLDEGLKQSQQYKEQHKYDNQNKMQEEKLNDSQLTYQGTQSMESPLKALVRSHSTAITEEDSIINNLFFGKSQVKISYPLGDETKTNIKDELFNIIFLDIKHKNIYQAWDESIINEIEGYKNDKGDYVTAQKENWILKQPPTLFFQLKRVFYCQESKMVKKTNEPFHFEQEIFLDRFMLHNNEKYLKIRQRVKKYQEEYNKIEEVMQKIQNFGSINPENQQSQIEEGSQNLLTSLQTTVDFLQIQQSNQNPNQADPLFFNNSQKVGEALQLLQQYQNSVQQRIQDFKKQLQNIEDQISASYNDLKHNKYRLQSILIHEGLGADQGHYYSFIQDFQDGKWRRYNDQTITEVTIEEVLKDSIGGGSRNSSASCLIYVSDEQIQREIEAGKNMPLRAYKTSNAQEQDLYKKILPHQMKQFLEQDNSNFKIQVQEYKDTQVVKKIIDNYIQKFELINQLKRKQEELKSKHKNSPPDMINYVVYLKGKTDKKNIDNIIKYQILDTCVREHHEKKYCLQDLDQNSNFTKKLKQASINLGQFKAPPLEIPDDDYDYLNRELANYLLNLTNSEASMYFMNSIVKDEIHLGLSSLDYLLDINRDKENSYYFKKLANDSKNVIIMQSMYTIDKQLKQQQQQGINDKQWEQITDVLKIIVAFHYKYMREFGKMTQTLKIWYTDLAAKSGNEDRKQQVFQIQQWFDKQQENEEYKKLLEQNVEELNAQVEKTNNDGDPYNWNMNKVEDVHLTGVLSTFDNFKQKVMKALQLSKVILQSDQIVTSIQRDKELYE</sequence>
<feature type="coiled-coil region" evidence="8">
    <location>
        <begin position="977"/>
        <end position="1004"/>
    </location>
</feature>
<dbReference type="EMBL" id="LDAU01000157">
    <property type="protein sequence ID" value="KRX02141.1"/>
    <property type="molecule type" value="Genomic_DNA"/>
</dbReference>
<dbReference type="InterPro" id="IPR038765">
    <property type="entry name" value="Papain-like_cys_pep_sf"/>
</dbReference>
<evidence type="ECO:0000256" key="1">
    <source>
        <dbReference type="ARBA" id="ARBA00000707"/>
    </source>
</evidence>
<dbReference type="GO" id="GO:0016579">
    <property type="term" value="P:protein deubiquitination"/>
    <property type="evidence" value="ECO:0007669"/>
    <property type="project" value="InterPro"/>
</dbReference>
<dbReference type="PROSITE" id="PS00972">
    <property type="entry name" value="USP_1"/>
    <property type="match status" value="1"/>
</dbReference>
<keyword evidence="7" id="KW-0802">TPR repeat</keyword>
<keyword evidence="5" id="KW-0378">Hydrolase</keyword>
<keyword evidence="8" id="KW-0175">Coiled coil</keyword>
<feature type="compositionally biased region" description="Low complexity" evidence="9">
    <location>
        <begin position="310"/>
        <end position="324"/>
    </location>
</feature>
<dbReference type="PANTHER" id="PTHR43982:SF6">
    <property type="entry name" value="UBIQUITIN CARBOXYL-TERMINAL HYDROLASE 2-RELATED"/>
    <property type="match status" value="1"/>
</dbReference>
<comment type="caution">
    <text evidence="11">The sequence shown here is derived from an EMBL/GenBank/DDBJ whole genome shotgun (WGS) entry which is preliminary data.</text>
</comment>
<proteinExistence type="predicted"/>
<dbReference type="SUPFAM" id="SSF54001">
    <property type="entry name" value="Cysteine proteinases"/>
    <property type="match status" value="1"/>
</dbReference>
<feature type="region of interest" description="Disordered" evidence="9">
    <location>
        <begin position="309"/>
        <end position="330"/>
    </location>
</feature>
<dbReference type="PROSITE" id="PS50005">
    <property type="entry name" value="TPR"/>
    <property type="match status" value="4"/>
</dbReference>
<evidence type="ECO:0000256" key="4">
    <source>
        <dbReference type="ARBA" id="ARBA00022786"/>
    </source>
</evidence>
<dbReference type="SUPFAM" id="SSF48452">
    <property type="entry name" value="TPR-like"/>
    <property type="match status" value="2"/>
</dbReference>
<keyword evidence="12" id="KW-1185">Reference proteome</keyword>
<dbReference type="SMART" id="SM00028">
    <property type="entry name" value="TPR"/>
    <property type="match status" value="4"/>
</dbReference>
<dbReference type="Gene3D" id="1.25.40.10">
    <property type="entry name" value="Tetratricopeptide repeat domain"/>
    <property type="match status" value="2"/>
</dbReference>
<evidence type="ECO:0000256" key="7">
    <source>
        <dbReference type="PROSITE-ProRule" id="PRU00339"/>
    </source>
</evidence>
<gene>
    <name evidence="11" type="ORF">PPERSA_06336</name>
</gene>
<name>A0A0V0QIR7_PSEPJ</name>
<accession>A0A0V0QIR7</accession>
<dbReference type="InterPro" id="IPR011990">
    <property type="entry name" value="TPR-like_helical_dom_sf"/>
</dbReference>
<feature type="repeat" description="TPR" evidence="7">
    <location>
        <begin position="423"/>
        <end position="456"/>
    </location>
</feature>
<evidence type="ECO:0000313" key="11">
    <source>
        <dbReference type="EMBL" id="KRX02141.1"/>
    </source>
</evidence>
<dbReference type="InterPro" id="IPR044635">
    <property type="entry name" value="UBP14-like"/>
</dbReference>
<organism evidence="11 12">
    <name type="scientific">Pseudocohnilembus persalinus</name>
    <name type="common">Ciliate</name>
    <dbReference type="NCBI Taxonomy" id="266149"/>
    <lineage>
        <taxon>Eukaryota</taxon>
        <taxon>Sar</taxon>
        <taxon>Alveolata</taxon>
        <taxon>Ciliophora</taxon>
        <taxon>Intramacronucleata</taxon>
        <taxon>Oligohymenophorea</taxon>
        <taxon>Scuticociliatia</taxon>
        <taxon>Philasterida</taxon>
        <taxon>Pseudocohnilembidae</taxon>
        <taxon>Pseudocohnilembus</taxon>
    </lineage>
</organism>
<feature type="repeat" description="TPR" evidence="7">
    <location>
        <begin position="457"/>
        <end position="490"/>
    </location>
</feature>
<dbReference type="Pfam" id="PF13181">
    <property type="entry name" value="TPR_8"/>
    <property type="match status" value="1"/>
</dbReference>
<dbReference type="PROSITE" id="PS50235">
    <property type="entry name" value="USP_3"/>
    <property type="match status" value="1"/>
</dbReference>
<dbReference type="OrthoDB" id="2420415at2759"/>
<dbReference type="InterPro" id="IPR028889">
    <property type="entry name" value="USP"/>
</dbReference>